<proteinExistence type="inferred from homology"/>
<dbReference type="Gene3D" id="1.10.10.160">
    <property type="match status" value="1"/>
</dbReference>
<dbReference type="InterPro" id="IPR011604">
    <property type="entry name" value="PDDEXK-like_dom_sf"/>
</dbReference>
<keyword evidence="10 14" id="KW-0234">DNA repair</keyword>
<dbReference type="InterPro" id="IPR014152">
    <property type="entry name" value="AddA"/>
</dbReference>
<comment type="catalytic activity">
    <reaction evidence="13 14">
        <text>ATP + H2O = ADP + phosphate + H(+)</text>
        <dbReference type="Rhea" id="RHEA:13065"/>
        <dbReference type="ChEBI" id="CHEBI:15377"/>
        <dbReference type="ChEBI" id="CHEBI:15378"/>
        <dbReference type="ChEBI" id="CHEBI:30616"/>
        <dbReference type="ChEBI" id="CHEBI:43474"/>
        <dbReference type="ChEBI" id="CHEBI:456216"/>
        <dbReference type="EC" id="5.6.2.4"/>
    </reaction>
</comment>
<feature type="binding site" evidence="15">
    <location>
        <begin position="30"/>
        <end position="37"/>
    </location>
    <ligand>
        <name>ATP</name>
        <dbReference type="ChEBI" id="CHEBI:30616"/>
    </ligand>
</feature>
<evidence type="ECO:0000256" key="6">
    <source>
        <dbReference type="ARBA" id="ARBA00022806"/>
    </source>
</evidence>
<dbReference type="HAMAP" id="MF_01451">
    <property type="entry name" value="AddA"/>
    <property type="match status" value="1"/>
</dbReference>
<keyword evidence="9 14" id="KW-0238">DNA-binding</keyword>
<comment type="subunit">
    <text evidence="14">Heterodimer of AddA and AddB/RexB.</text>
</comment>
<keyword evidence="2 14" id="KW-0540">Nuclease</keyword>
<dbReference type="GO" id="GO:0005524">
    <property type="term" value="F:ATP binding"/>
    <property type="evidence" value="ECO:0007669"/>
    <property type="project" value="UniProtKB-UniRule"/>
</dbReference>
<evidence type="ECO:0000256" key="5">
    <source>
        <dbReference type="ARBA" id="ARBA00022801"/>
    </source>
</evidence>
<sequence>MTDMKKKKDTPSPDQDKAIHLNGTSLLVSAAAGSGKTFTLVERIVDSIISGRYNVDELLVVTFTNAAASEMKERVEKKLLEASKTHKELLQQLVRLPNASISTLHSFCQSLIRQNFTQLDLDPKFRLGGEQEIGLMKESVVEELFEEKYSEGNKDFLSFVQQYGSDRDDEELYAMILRLYEFSRSQPEPDKWLDGLSERFDVKDDTSLKDTPWYEEVCDDIRRVLRGAADKAEYLAQRSVENGCEPYKETLEEDKARTEKLIEMLENGTWDELQAGINVSFPRIKTIRGGDDVAKKEIKDGRDEIKDAYKKLKEFYFFASEEDIIEDLRAVRPFAETLCRTVKDFGKAFQRAKKKKSMLDFNDLEHYALQLLLEKDAATGRFTGRVTDTAQKLRQKYKEVMVDEYQDTNGVQEAILQCIQNGSNMFAVGDVKQSIYRFRLADPMLFLKKQEEALKHPDDMKALFLKENYRSRKEVLGVVNFLFSQFMIKPEMELDYDADAALYAKADYGNPPENSFDEAPAELVLVNMDDKNDDEEEDLEGLELEAHVIAKRLLELKEENRQVFDKETKQYRPICWRDMAVLMRSVSGKAQTIVEVLRSRGVPAYASLDAGYFEEVEVRLMLSLLAVIDNAHQDIPLAAVLHSPIVGMDAAELAELRAGSNDGDLYDALAVSDNKKAVKFREKLVDWRRISRRAGVPELLHTLYLDTGYYDYVGAQPGGILRQANLRMLSDRAFDYEKTSFRGLFRFLQFIRNMQKRKTDLSSARTLGENEDVVRIMSVHMSKGLEFPVVVIANIGKKFNTKDTSETLLMHRELGIGPYCTRTDGPLKWRYPTFARQAVSMRLMRECKAEEMRILYVAMTRAREKLIMTGNVGGLGKKVLKWCRVLQNSDAAIPGYVVMEANSWLDWIAPAVMRDEECGERLRGFADYAGGVTEFGYDSESLGTFSMSVSITPAVADKVTEQEHSAPEWEERIRKQLPLPETESGKAKKSILDWVYPFAIDTPSKFTVTEIKERVHAVHSDEQEEPLMLPGIVNKNEEQDFPMPDFMREPSEKSADTFTGADYGTLMHRVLEKIKDYPKGIESVEKSVDALAESGILTEEERQAVNISALNAFFESEIGKRMQKARAVYREQSFSMLVDASRFGYEKSRESENMIFLQGVVDLFFEEDDGNIVLVDYKTDRNTTPDSIRERYAVQLALYREAVERSTKKKVKECYIYRLSDHDAVKVETDIPVHVDSL</sequence>
<keyword evidence="3 14" id="KW-0547">Nucleotide-binding</keyword>
<evidence type="ECO:0000256" key="10">
    <source>
        <dbReference type="ARBA" id="ARBA00023204"/>
    </source>
</evidence>
<dbReference type="CDD" id="cd17932">
    <property type="entry name" value="DEXQc_UvrD"/>
    <property type="match status" value="1"/>
</dbReference>
<keyword evidence="20" id="KW-1185">Reference proteome</keyword>
<dbReference type="GO" id="GO:0005829">
    <property type="term" value="C:cytosol"/>
    <property type="evidence" value="ECO:0007669"/>
    <property type="project" value="TreeGrafter"/>
</dbReference>
<evidence type="ECO:0000313" key="20">
    <source>
        <dbReference type="Proteomes" id="UP000184404"/>
    </source>
</evidence>
<dbReference type="STRING" id="1123243.SAMN02745190_00941"/>
<evidence type="ECO:0000259" key="17">
    <source>
        <dbReference type="PROSITE" id="PS51198"/>
    </source>
</evidence>
<dbReference type="PANTHER" id="PTHR11070:SF48">
    <property type="entry name" value="ATP-DEPENDENT HELICASE_NUCLEASE SUBUNIT A"/>
    <property type="match status" value="1"/>
</dbReference>
<dbReference type="AlphaFoldDB" id="A0A1M4VA87"/>
<dbReference type="Gene3D" id="3.40.50.300">
    <property type="entry name" value="P-loop containing nucleotide triphosphate hydrolases"/>
    <property type="match status" value="4"/>
</dbReference>
<dbReference type="InterPro" id="IPR000212">
    <property type="entry name" value="DNA_helicase_UvrD/REP"/>
</dbReference>
<dbReference type="SUPFAM" id="SSF52540">
    <property type="entry name" value="P-loop containing nucleoside triphosphate hydrolases"/>
    <property type="match status" value="1"/>
</dbReference>
<evidence type="ECO:0000259" key="18">
    <source>
        <dbReference type="PROSITE" id="PS51217"/>
    </source>
</evidence>
<dbReference type="OrthoDB" id="9810135at2"/>
<evidence type="ECO:0000256" key="11">
    <source>
        <dbReference type="ARBA" id="ARBA00023235"/>
    </source>
</evidence>
<dbReference type="EMBL" id="FQUG01000003">
    <property type="protein sequence ID" value="SHE65906.1"/>
    <property type="molecule type" value="Genomic_DNA"/>
</dbReference>
<dbReference type="Pfam" id="PF13361">
    <property type="entry name" value="UvrD_C"/>
    <property type="match status" value="1"/>
</dbReference>
<keyword evidence="5 14" id="KW-0378">Hydrolase</keyword>
<evidence type="ECO:0000256" key="9">
    <source>
        <dbReference type="ARBA" id="ARBA00023125"/>
    </source>
</evidence>
<dbReference type="Pfam" id="PF12705">
    <property type="entry name" value="PDDEXK_1"/>
    <property type="match status" value="1"/>
</dbReference>
<dbReference type="SUPFAM" id="SSF52980">
    <property type="entry name" value="Restriction endonuclease-like"/>
    <property type="match status" value="1"/>
</dbReference>
<reference evidence="19 20" key="1">
    <citation type="submission" date="2016-11" db="EMBL/GenBank/DDBJ databases">
        <authorList>
            <person name="Jaros S."/>
            <person name="Januszkiewicz K."/>
            <person name="Wedrychowicz H."/>
        </authorList>
    </citation>
    <scope>NUCLEOTIDE SEQUENCE [LARGE SCALE GENOMIC DNA]</scope>
    <source>
        <strain evidence="19 20">DSM 10502</strain>
    </source>
</reference>
<dbReference type="Gene3D" id="1.10.274.50">
    <property type="match status" value="1"/>
</dbReference>
<dbReference type="GO" id="GO:0000724">
    <property type="term" value="P:double-strand break repair via homologous recombination"/>
    <property type="evidence" value="ECO:0007669"/>
    <property type="project" value="UniProtKB-UniRule"/>
</dbReference>
<accession>A0A1M4VA87</accession>
<protein>
    <recommendedName>
        <fullName evidence="14">ATP-dependent helicase/nuclease subunit A</fullName>
        <ecNumber evidence="14">3.1.-.-</ecNumber>
        <ecNumber evidence="14">5.6.2.4</ecNumber>
    </recommendedName>
    <alternativeName>
        <fullName evidence="14">ATP-dependent helicase/nuclease AddA</fullName>
    </alternativeName>
    <alternativeName>
        <fullName evidence="14">DNA 3'-5' helicase AddA</fullName>
    </alternativeName>
</protein>
<dbReference type="EC" id="5.6.2.4" evidence="14"/>
<name>A0A1M4VA87_9FIRM</name>
<evidence type="ECO:0000256" key="15">
    <source>
        <dbReference type="PROSITE-ProRule" id="PRU00560"/>
    </source>
</evidence>
<dbReference type="GO" id="GO:0016887">
    <property type="term" value="F:ATP hydrolysis activity"/>
    <property type="evidence" value="ECO:0007669"/>
    <property type="project" value="RHEA"/>
</dbReference>
<dbReference type="Pfam" id="PF00580">
    <property type="entry name" value="UvrD-helicase"/>
    <property type="match status" value="1"/>
</dbReference>
<feature type="coiled-coil region" evidence="16">
    <location>
        <begin position="525"/>
        <end position="559"/>
    </location>
</feature>
<dbReference type="PROSITE" id="PS51198">
    <property type="entry name" value="UVRD_HELICASE_ATP_BIND"/>
    <property type="match status" value="1"/>
</dbReference>
<comment type="catalytic activity">
    <reaction evidence="12 14">
        <text>Couples ATP hydrolysis with the unwinding of duplex DNA by translocating in the 3'-5' direction.</text>
        <dbReference type="EC" id="5.6.2.4"/>
    </reaction>
</comment>
<evidence type="ECO:0000256" key="7">
    <source>
        <dbReference type="ARBA" id="ARBA00022839"/>
    </source>
</evidence>
<dbReference type="GO" id="GO:0003690">
    <property type="term" value="F:double-stranded DNA binding"/>
    <property type="evidence" value="ECO:0007669"/>
    <property type="project" value="UniProtKB-UniRule"/>
</dbReference>
<evidence type="ECO:0000256" key="4">
    <source>
        <dbReference type="ARBA" id="ARBA00022763"/>
    </source>
</evidence>
<keyword evidence="7 14" id="KW-0269">Exonuclease</keyword>
<evidence type="ECO:0000256" key="2">
    <source>
        <dbReference type="ARBA" id="ARBA00022722"/>
    </source>
</evidence>
<dbReference type="Gene3D" id="3.90.320.10">
    <property type="match status" value="1"/>
</dbReference>
<dbReference type="InterPro" id="IPR011335">
    <property type="entry name" value="Restrct_endonuc-II-like"/>
</dbReference>
<evidence type="ECO:0000256" key="3">
    <source>
        <dbReference type="ARBA" id="ARBA00022741"/>
    </source>
</evidence>
<evidence type="ECO:0000313" key="19">
    <source>
        <dbReference type="EMBL" id="SHE65906.1"/>
    </source>
</evidence>
<comment type="function">
    <text evidence="14">The heterodimer acts as both an ATP-dependent DNA helicase and an ATP-dependent, dual-direction single-stranded exonuclease. Recognizes the chi site generating a DNA molecule suitable for the initiation of homologous recombination. The AddA nuclease domain is required for chi fragment generation; this subunit has the helicase and 3' -&gt; 5' nuclease activities.</text>
</comment>
<dbReference type="InterPro" id="IPR014017">
    <property type="entry name" value="DNA_helicase_UvrD-like_C"/>
</dbReference>
<keyword evidence="8 14" id="KW-0067">ATP-binding</keyword>
<keyword evidence="4 14" id="KW-0227">DNA damage</keyword>
<comment type="similarity">
    <text evidence="14">Belongs to the helicase family. AddA subfamily.</text>
</comment>
<keyword evidence="16" id="KW-0175">Coiled coil</keyword>
<evidence type="ECO:0000256" key="12">
    <source>
        <dbReference type="ARBA" id="ARBA00034617"/>
    </source>
</evidence>
<dbReference type="PANTHER" id="PTHR11070">
    <property type="entry name" value="UVRD / RECB / PCRA DNA HELICASE FAMILY MEMBER"/>
    <property type="match status" value="1"/>
</dbReference>
<dbReference type="GO" id="GO:0008408">
    <property type="term" value="F:3'-5' exonuclease activity"/>
    <property type="evidence" value="ECO:0007669"/>
    <property type="project" value="UniProtKB-UniRule"/>
</dbReference>
<evidence type="ECO:0000256" key="14">
    <source>
        <dbReference type="HAMAP-Rule" id="MF_01451"/>
    </source>
</evidence>
<organism evidence="19 20">
    <name type="scientific">Schwartzia succinivorans DSM 10502</name>
    <dbReference type="NCBI Taxonomy" id="1123243"/>
    <lineage>
        <taxon>Bacteria</taxon>
        <taxon>Bacillati</taxon>
        <taxon>Bacillota</taxon>
        <taxon>Negativicutes</taxon>
        <taxon>Selenomonadales</taxon>
        <taxon>Selenomonadaceae</taxon>
        <taxon>Schwartzia</taxon>
    </lineage>
</organism>
<dbReference type="Proteomes" id="UP000184404">
    <property type="component" value="Unassembled WGS sequence"/>
</dbReference>
<evidence type="ECO:0000256" key="8">
    <source>
        <dbReference type="ARBA" id="ARBA00022840"/>
    </source>
</evidence>
<feature type="domain" description="UvrD-like helicase C-terminal" evidence="18">
    <location>
        <begin position="503"/>
        <end position="784"/>
    </location>
</feature>
<dbReference type="GO" id="GO:0033202">
    <property type="term" value="C:DNA helicase complex"/>
    <property type="evidence" value="ECO:0007669"/>
    <property type="project" value="TreeGrafter"/>
</dbReference>
<feature type="domain" description="UvrD-like helicase ATP-binding" evidence="17">
    <location>
        <begin position="9"/>
        <end position="472"/>
    </location>
</feature>
<gene>
    <name evidence="14" type="primary">addA</name>
    <name evidence="19" type="ORF">SAMN02745190_00941</name>
</gene>
<evidence type="ECO:0000256" key="13">
    <source>
        <dbReference type="ARBA" id="ARBA00048988"/>
    </source>
</evidence>
<keyword evidence="6 14" id="KW-0347">Helicase</keyword>
<evidence type="ECO:0000256" key="1">
    <source>
        <dbReference type="ARBA" id="ARBA00009922"/>
    </source>
</evidence>
<dbReference type="InterPro" id="IPR038726">
    <property type="entry name" value="PDDEXK_AddAB-type"/>
</dbReference>
<dbReference type="InterPro" id="IPR027417">
    <property type="entry name" value="P-loop_NTPase"/>
</dbReference>
<keyword evidence="11 14" id="KW-0413">Isomerase</keyword>
<comment type="cofactor">
    <cofactor evidence="14">
        <name>Mg(2+)</name>
        <dbReference type="ChEBI" id="CHEBI:18420"/>
    </cofactor>
</comment>
<dbReference type="RefSeq" id="WP_072935014.1">
    <property type="nucleotide sequence ID" value="NZ_FQUG01000003.1"/>
</dbReference>
<evidence type="ECO:0000256" key="16">
    <source>
        <dbReference type="SAM" id="Coils"/>
    </source>
</evidence>
<dbReference type="EC" id="3.1.-.-" evidence="14"/>
<dbReference type="InterPro" id="IPR013986">
    <property type="entry name" value="DExx_box_DNA_helicase_dom_sf"/>
</dbReference>
<dbReference type="InterPro" id="IPR014016">
    <property type="entry name" value="UvrD-like_ATP-bd"/>
</dbReference>
<dbReference type="GO" id="GO:0043138">
    <property type="term" value="F:3'-5' DNA helicase activity"/>
    <property type="evidence" value="ECO:0007669"/>
    <property type="project" value="UniProtKB-UniRule"/>
</dbReference>
<dbReference type="NCBIfam" id="TIGR02785">
    <property type="entry name" value="addA_Gpos"/>
    <property type="match status" value="1"/>
</dbReference>
<dbReference type="PROSITE" id="PS51217">
    <property type="entry name" value="UVRD_HELICASE_CTER"/>
    <property type="match status" value="1"/>
</dbReference>
<comment type="similarity">
    <text evidence="1">Belongs to the helicase family. UvrD subfamily.</text>
</comment>